<dbReference type="Proteomes" id="UP000006591">
    <property type="component" value="Chromosome 11"/>
</dbReference>
<dbReference type="HOGENOM" id="CLU_1589125_0_0_1"/>
<keyword evidence="4" id="KW-1185">Reference proteome</keyword>
<keyword evidence="1" id="KW-1133">Transmembrane helix</keyword>
<dbReference type="InterPro" id="IPR056635">
    <property type="entry name" value="DUF7733"/>
</dbReference>
<proteinExistence type="predicted"/>
<reference evidence="3" key="2">
    <citation type="submission" date="2018-04" db="EMBL/GenBank/DDBJ databases">
        <title>OnivRS2 (Oryza nivara Reference Sequence Version 2).</title>
        <authorList>
            <person name="Zhang J."/>
            <person name="Kudrna D."/>
            <person name="Lee S."/>
            <person name="Talag J."/>
            <person name="Rajasekar S."/>
            <person name="Welchert J."/>
            <person name="Hsing Y.-I."/>
            <person name="Wing R.A."/>
        </authorList>
    </citation>
    <scope>NUCLEOTIDE SEQUENCE [LARGE SCALE GENOMIC DNA]</scope>
    <source>
        <strain evidence="3">SL10</strain>
    </source>
</reference>
<dbReference type="OMA" id="IARPHHH"/>
<evidence type="ECO:0000313" key="4">
    <source>
        <dbReference type="Proteomes" id="UP000006591"/>
    </source>
</evidence>
<dbReference type="EnsemblPlants" id="ONIVA11G10090.1">
    <property type="protein sequence ID" value="ONIVA11G10090.1"/>
    <property type="gene ID" value="ONIVA11G10090"/>
</dbReference>
<organism evidence="3">
    <name type="scientific">Oryza nivara</name>
    <name type="common">Indian wild rice</name>
    <name type="synonym">Oryza sativa f. spontanea</name>
    <dbReference type="NCBI Taxonomy" id="4536"/>
    <lineage>
        <taxon>Eukaryota</taxon>
        <taxon>Viridiplantae</taxon>
        <taxon>Streptophyta</taxon>
        <taxon>Embryophyta</taxon>
        <taxon>Tracheophyta</taxon>
        <taxon>Spermatophyta</taxon>
        <taxon>Magnoliopsida</taxon>
        <taxon>Liliopsida</taxon>
        <taxon>Poales</taxon>
        <taxon>Poaceae</taxon>
        <taxon>BOP clade</taxon>
        <taxon>Oryzoideae</taxon>
        <taxon>Oryzeae</taxon>
        <taxon>Oryzinae</taxon>
        <taxon>Oryza</taxon>
    </lineage>
</organism>
<dbReference type="PANTHER" id="PTHR33829">
    <property type="entry name" value="OSJNBA0044M19.10 PROTEIN"/>
    <property type="match status" value="1"/>
</dbReference>
<sequence>MGTADIKILISRSIGNINSVKYQKYPWVHLSYSSPTTNSLSHSAHILRSLPATTPTPTSPIARPHHHYYLFSIKQLNWFGATVVLPFSITVPLPNITFLTTVLGFLVGAALPALYVLDSSRSGDTAGDAATSPHAFLFTAQIFTEGLATAWPGRFSIPVQPSLRAAAG</sequence>
<dbReference type="Gramene" id="ONIVA11G10090.1">
    <property type="protein sequence ID" value="ONIVA11G10090.1"/>
    <property type="gene ID" value="ONIVA11G10090"/>
</dbReference>
<dbReference type="PANTHER" id="PTHR33829:SF1">
    <property type="entry name" value="TRANSMEMBRANE PROTEIN"/>
    <property type="match status" value="1"/>
</dbReference>
<feature type="domain" description="DUF7733" evidence="2">
    <location>
        <begin position="101"/>
        <end position="160"/>
    </location>
</feature>
<dbReference type="eggNOG" id="ENOG502QU47">
    <property type="taxonomic scope" value="Eukaryota"/>
</dbReference>
<evidence type="ECO:0000256" key="1">
    <source>
        <dbReference type="SAM" id="Phobius"/>
    </source>
</evidence>
<feature type="transmembrane region" description="Helical" evidence="1">
    <location>
        <begin position="68"/>
        <end position="89"/>
    </location>
</feature>
<reference evidence="3" key="1">
    <citation type="submission" date="2015-04" db="UniProtKB">
        <authorList>
            <consortium name="EnsemblPlants"/>
        </authorList>
    </citation>
    <scope>IDENTIFICATION</scope>
    <source>
        <strain evidence="3">SL10</strain>
    </source>
</reference>
<dbReference type="Pfam" id="PF24867">
    <property type="entry name" value="DUF7733"/>
    <property type="match status" value="1"/>
</dbReference>
<evidence type="ECO:0000259" key="2">
    <source>
        <dbReference type="Pfam" id="PF24867"/>
    </source>
</evidence>
<evidence type="ECO:0000313" key="3">
    <source>
        <dbReference type="EnsemblPlants" id="ONIVA11G10090.1"/>
    </source>
</evidence>
<keyword evidence="1" id="KW-0472">Membrane</keyword>
<feature type="transmembrane region" description="Helical" evidence="1">
    <location>
        <begin position="95"/>
        <end position="117"/>
    </location>
</feature>
<name>A0A0E0J0X4_ORYNI</name>
<dbReference type="AlphaFoldDB" id="A0A0E0J0X4"/>
<accession>A0A0E0J0X4</accession>
<protein>
    <recommendedName>
        <fullName evidence="2">DUF7733 domain-containing protein</fullName>
    </recommendedName>
</protein>
<keyword evidence="1" id="KW-0812">Transmembrane</keyword>